<dbReference type="InParanoid" id="A0A1D6QHS4"/>
<dbReference type="InterPro" id="IPR004265">
    <property type="entry name" value="Dirigent"/>
</dbReference>
<feature type="non-terminal residue" evidence="2">
    <location>
        <position position="253"/>
    </location>
</feature>
<dbReference type="PANTHER" id="PTHR21495">
    <property type="entry name" value="NUCLEOPORIN-RELATED"/>
    <property type="match status" value="1"/>
</dbReference>
<dbReference type="Pfam" id="PF03018">
    <property type="entry name" value="Dirigent"/>
    <property type="match status" value="1"/>
</dbReference>
<dbReference type="AlphaFoldDB" id="A0A1D6QHS4"/>
<keyword evidence="1" id="KW-0052">Apoplast</keyword>
<comment type="subcellular location">
    <subcellularLocation>
        <location evidence="1">Secreted</location>
        <location evidence="1">Extracellular space</location>
        <location evidence="1">Apoplast</location>
    </subcellularLocation>
</comment>
<keyword evidence="1" id="KW-0964">Secreted</keyword>
<protein>
    <recommendedName>
        <fullName evidence="1">Dirigent protein</fullName>
    </recommendedName>
</protein>
<reference evidence="2" key="1">
    <citation type="submission" date="2015-12" db="EMBL/GenBank/DDBJ databases">
        <title>Update maize B73 reference genome by single molecule sequencing technologies.</title>
        <authorList>
            <consortium name="Maize Genome Sequencing Project"/>
            <person name="Ware D."/>
        </authorList>
    </citation>
    <scope>NUCLEOTIDE SEQUENCE</scope>
    <source>
        <tissue evidence="2">Seedling</tissue>
    </source>
</reference>
<proteinExistence type="inferred from homology"/>
<comment type="subunit">
    <text evidence="1">Homodimer.</text>
</comment>
<evidence type="ECO:0000256" key="1">
    <source>
        <dbReference type="RuleBase" id="RU363099"/>
    </source>
</evidence>
<dbReference type="EMBL" id="CM000780">
    <property type="protein sequence ID" value="AQK57421.1"/>
    <property type="molecule type" value="Genomic_DNA"/>
</dbReference>
<sequence length="253" mass="27877">MAPHDSGRLDHYKLELHELHYQLTLVQHWCGTSKANQVAVAAPGGRSKLGNLIANDWDLEDPRQNGKIVAHAKGLHVQSSRGEVSDESWHASFDIIFQQGSGLEGSTLQVMGPNVYKGEWSIVGGTGKLTMARGVIYKEELCVVDGMARIGLEIHAFYIPMERKDLAMAHAQLCPGAAPHPCSRRRRSSFPARYPKRSRTDIVGLRARSGKTPAVAAGRSHVASVRLWLATQQWWSKRASSCSRPRAGDGRPR</sequence>
<dbReference type="OMA" id="ASMAKEC"/>
<dbReference type="PaxDb" id="4577-GRMZM2G081794_P01"/>
<dbReference type="GO" id="GO:0048046">
    <property type="term" value="C:apoplast"/>
    <property type="evidence" value="ECO:0007669"/>
    <property type="project" value="UniProtKB-SubCell"/>
</dbReference>
<name>A0A1D6QHS4_MAIZE</name>
<dbReference type="SMR" id="A0A1D6QHS4"/>
<dbReference type="eggNOG" id="ENOG502R48D">
    <property type="taxonomic scope" value="Eukaryota"/>
</dbReference>
<evidence type="ECO:0000313" key="2">
    <source>
        <dbReference type="EMBL" id="AQK57421.1"/>
    </source>
</evidence>
<comment type="function">
    <text evidence="1">Dirigent proteins impart stereoselectivity on the phenoxy radical-coupling reaction, yielding optically active lignans from two molecules of coniferyl alcohol in the biosynthesis of lignans, flavonolignans, and alkaloids and thus plays a central role in plant secondary metabolism.</text>
</comment>
<accession>A0A1D6QHS4</accession>
<organism evidence="2">
    <name type="scientific">Zea mays</name>
    <name type="common">Maize</name>
    <dbReference type="NCBI Taxonomy" id="4577"/>
    <lineage>
        <taxon>Eukaryota</taxon>
        <taxon>Viridiplantae</taxon>
        <taxon>Streptophyta</taxon>
        <taxon>Embryophyta</taxon>
        <taxon>Tracheophyta</taxon>
        <taxon>Spermatophyta</taxon>
        <taxon>Magnoliopsida</taxon>
        <taxon>Liliopsida</taxon>
        <taxon>Poales</taxon>
        <taxon>Poaceae</taxon>
        <taxon>PACMAD clade</taxon>
        <taxon>Panicoideae</taxon>
        <taxon>Andropogonodae</taxon>
        <taxon>Andropogoneae</taxon>
        <taxon>Tripsacinae</taxon>
        <taxon>Zea</taxon>
    </lineage>
</organism>
<gene>
    <name evidence="2" type="ORF">ZEAMMB73_Zm00001d052558</name>
</gene>
<comment type="similarity">
    <text evidence="1">Belongs to the plant dirigent protein family.</text>
</comment>